<dbReference type="Pfam" id="PF13765">
    <property type="entry name" value="PRY"/>
    <property type="match status" value="1"/>
</dbReference>
<dbReference type="SUPFAM" id="SSF49899">
    <property type="entry name" value="Concanavalin A-like lectins/glucanases"/>
    <property type="match status" value="1"/>
</dbReference>
<dbReference type="InterPro" id="IPR051261">
    <property type="entry name" value="NLR"/>
</dbReference>
<dbReference type="SMART" id="SM00589">
    <property type="entry name" value="PRY"/>
    <property type="match status" value="1"/>
</dbReference>
<reference evidence="9" key="2">
    <citation type="submission" date="2025-08" db="UniProtKB">
        <authorList>
            <consortium name="Ensembl"/>
        </authorList>
    </citation>
    <scope>IDENTIFICATION</scope>
</reference>
<dbReference type="Proteomes" id="UP000694558">
    <property type="component" value="Chromosome 8"/>
</dbReference>
<keyword evidence="5" id="KW-0547">Nucleotide-binding</keyword>
<dbReference type="PROSITE" id="PS50837">
    <property type="entry name" value="NACHT"/>
    <property type="match status" value="1"/>
</dbReference>
<evidence type="ECO:0000256" key="2">
    <source>
        <dbReference type="ARBA" id="ARBA00022490"/>
    </source>
</evidence>
<keyword evidence="4" id="KW-0677">Repeat</keyword>
<dbReference type="Gene3D" id="3.80.10.10">
    <property type="entry name" value="Ribonuclease Inhibitor"/>
    <property type="match status" value="2"/>
</dbReference>
<dbReference type="InterPro" id="IPR013320">
    <property type="entry name" value="ConA-like_dom_sf"/>
</dbReference>
<dbReference type="PANTHER" id="PTHR24106">
    <property type="entry name" value="NACHT, LRR AND CARD DOMAINS-CONTAINING"/>
    <property type="match status" value="1"/>
</dbReference>
<dbReference type="InterPro" id="IPR029495">
    <property type="entry name" value="NACHT-assoc"/>
</dbReference>
<organism evidence="9 10">
    <name type="scientific">Scophthalmus maximus</name>
    <name type="common">Turbot</name>
    <name type="synonym">Psetta maxima</name>
    <dbReference type="NCBI Taxonomy" id="52904"/>
    <lineage>
        <taxon>Eukaryota</taxon>
        <taxon>Metazoa</taxon>
        <taxon>Chordata</taxon>
        <taxon>Craniata</taxon>
        <taxon>Vertebrata</taxon>
        <taxon>Euteleostomi</taxon>
        <taxon>Actinopterygii</taxon>
        <taxon>Neopterygii</taxon>
        <taxon>Teleostei</taxon>
        <taxon>Neoteleostei</taxon>
        <taxon>Acanthomorphata</taxon>
        <taxon>Carangaria</taxon>
        <taxon>Pleuronectiformes</taxon>
        <taxon>Pleuronectoidei</taxon>
        <taxon>Scophthalmidae</taxon>
        <taxon>Scophthalmus</taxon>
    </lineage>
</organism>
<accession>A0A8D3DE25</accession>
<dbReference type="PROSITE" id="PS50188">
    <property type="entry name" value="B302_SPRY"/>
    <property type="match status" value="1"/>
</dbReference>
<dbReference type="Pfam" id="PF05729">
    <property type="entry name" value="NACHT"/>
    <property type="match status" value="1"/>
</dbReference>
<evidence type="ECO:0000313" key="10">
    <source>
        <dbReference type="Proteomes" id="UP000694558"/>
    </source>
</evidence>
<dbReference type="GeneTree" id="ENSGT01120000271898"/>
<dbReference type="InterPro" id="IPR041267">
    <property type="entry name" value="NLRP_HD2"/>
</dbReference>
<dbReference type="SMART" id="SM00368">
    <property type="entry name" value="LRR_RI"/>
    <property type="match status" value="6"/>
</dbReference>
<dbReference type="AlphaFoldDB" id="A0A8D3DE25"/>
<dbReference type="InterPro" id="IPR006574">
    <property type="entry name" value="PRY"/>
</dbReference>
<evidence type="ECO:0008006" key="11">
    <source>
        <dbReference type="Google" id="ProtNLM"/>
    </source>
</evidence>
<dbReference type="Pfam" id="PF17776">
    <property type="entry name" value="NLRC4_HD2"/>
    <property type="match status" value="1"/>
</dbReference>
<dbReference type="FunFam" id="3.40.50.300:FF:001524">
    <property type="entry name" value="Si:dkey-126g1.7"/>
    <property type="match status" value="1"/>
</dbReference>
<feature type="domain" description="B30.2/SPRY" evidence="7">
    <location>
        <begin position="767"/>
        <end position="964"/>
    </location>
</feature>
<feature type="domain" description="NACHT" evidence="8">
    <location>
        <begin position="100"/>
        <end position="234"/>
    </location>
</feature>
<dbReference type="GO" id="GO:0005524">
    <property type="term" value="F:ATP binding"/>
    <property type="evidence" value="ECO:0007669"/>
    <property type="project" value="UniProtKB-KW"/>
</dbReference>
<dbReference type="InterPro" id="IPR043136">
    <property type="entry name" value="B30.2/SPRY_sf"/>
</dbReference>
<keyword evidence="6" id="KW-0067">ATP-binding</keyword>
<evidence type="ECO:0000256" key="1">
    <source>
        <dbReference type="ARBA" id="ARBA00004496"/>
    </source>
</evidence>
<evidence type="ECO:0000256" key="4">
    <source>
        <dbReference type="ARBA" id="ARBA00022737"/>
    </source>
</evidence>
<evidence type="ECO:0000256" key="3">
    <source>
        <dbReference type="ARBA" id="ARBA00022614"/>
    </source>
</evidence>
<evidence type="ECO:0000256" key="5">
    <source>
        <dbReference type="ARBA" id="ARBA00022741"/>
    </source>
</evidence>
<evidence type="ECO:0000313" key="9">
    <source>
        <dbReference type="Ensembl" id="ENSSMAP00000057784.1"/>
    </source>
</evidence>
<dbReference type="CDD" id="cd16040">
    <property type="entry name" value="SPRY_PRY_SNTX"/>
    <property type="match status" value="1"/>
</dbReference>
<dbReference type="InterPro" id="IPR007111">
    <property type="entry name" value="NACHT_NTPase"/>
</dbReference>
<protein>
    <recommendedName>
        <fullName evidence="11">NACHT, LRR and PYD domains-containing protein 12-like</fullName>
    </recommendedName>
</protein>
<evidence type="ECO:0000259" key="7">
    <source>
        <dbReference type="PROSITE" id="PS50188"/>
    </source>
</evidence>
<dbReference type="InterPro" id="IPR041075">
    <property type="entry name" value="NOD1/2_WH"/>
</dbReference>
<dbReference type="Pfam" id="PF17779">
    <property type="entry name" value="WHD_NOD2"/>
    <property type="match status" value="1"/>
</dbReference>
<dbReference type="InterPro" id="IPR032675">
    <property type="entry name" value="LRR_dom_sf"/>
</dbReference>
<dbReference type="SMART" id="SM01288">
    <property type="entry name" value="FISNA"/>
    <property type="match status" value="1"/>
</dbReference>
<dbReference type="SMART" id="SM00449">
    <property type="entry name" value="SPRY"/>
    <property type="match status" value="1"/>
</dbReference>
<dbReference type="Pfam" id="PF13516">
    <property type="entry name" value="LRR_6"/>
    <property type="match status" value="3"/>
</dbReference>
<dbReference type="Ensembl" id="ENSSMAT00000081625.1">
    <property type="protein sequence ID" value="ENSSMAP00000057784.1"/>
    <property type="gene ID" value="ENSSMAG00000026077.1"/>
</dbReference>
<proteinExistence type="predicted"/>
<sequence>MKQEKLADCLQTASCKRQLQSNLKKKFHSVFEGIPKAGNPTLLNQIYTDLYITEGGNGEVNDEHEVRQIETASWKQDRPETTIRQEDLFQASPGRDQPIRRVMTKGVAGIGKTVLTQKFTLDWAEDKANRDVHFMFPFTFRELNVLKEKNFSLAELVHLFFPETKEAGICRFHKFQVVFIFDGLDECRLPLDFNNTEILTDATASTSVDVLLTNLIRGKLLPSARLWITTRPAAANQIPPACVDTVTEVRGFTDSQKEDYFRKRFRDDEEEADRIISHIQTSRSLHIMCHIPVFCWITATVLEDVLKTKQSAVLPKTMTEMYIHFLVVQSKRKNIKFEGGAETDPHWNKKSRKIIVSLGKLAFEQLQKGKLIFYESDLTECGIDIRAASVYSGVFTQIFKEEQGLYQDKVFCFVHLSVQEFLAALHVHQTFTNSGVNLLPEEQSTNFLLLKLQRKQTLKHLYQSAVDEALRSPNGHLDLFLRFLLGLSLQTNQTLLRVQYINKKISEDLSAERSINLFHCLNELDDRSLVEEIQQSLRSGRLSTEKLSPTQWSALVFILLSSGKDLDVFDLKKYSASDEALLRLLPVKCLSLRLSGCDLTERSCEALSSVLSSQSSGLRDLDLNHNQLQDSGLKLLFAGLKSPHCRLETLRLSGCDLTERSCEALSSVLSCQSSCLRDLDLSNNNLQDSGVKLLFAGLKSPHCRLETLSLSGCLVTEEGCASLASALSPNPSHLRELDLSYNHPGASGEKLLSAALKSPHWRLDSLRLEHGGEQRLKPGLRKYACDLTLDTNTVHRNVKLSDDSRTMTAVREEQLYPHHPDRFNSWPQLLCGDALTGRCYWEVKWEGRVNIAVTYRGMPRKGETQASWLGRNPQSWSLICSDVDGFSVWHNQRRQVCPLPPSSSVFHRVAVYVDFPAGALSFYGGSSGSLIHLHTFNTTFTEPVYPGFGFGYEWPGSSVSLCSL</sequence>
<dbReference type="InterPro" id="IPR001870">
    <property type="entry name" value="B30.2/SPRY"/>
</dbReference>
<dbReference type="SUPFAM" id="SSF52047">
    <property type="entry name" value="RNI-like"/>
    <property type="match status" value="1"/>
</dbReference>
<dbReference type="InterPro" id="IPR003879">
    <property type="entry name" value="Butyrophylin_SPRY"/>
</dbReference>
<evidence type="ECO:0000256" key="6">
    <source>
        <dbReference type="ARBA" id="ARBA00022840"/>
    </source>
</evidence>
<dbReference type="Pfam" id="PF14484">
    <property type="entry name" value="FISNA"/>
    <property type="match status" value="1"/>
</dbReference>
<reference evidence="9" key="1">
    <citation type="submission" date="2023-05" db="EMBL/GenBank/DDBJ databases">
        <title>High-quality long-read genome of Scophthalmus maximus.</title>
        <authorList>
            <person name="Lien S."/>
            <person name="Martinez P."/>
        </authorList>
    </citation>
    <scope>NUCLEOTIDE SEQUENCE [LARGE SCALE GENOMIC DNA]</scope>
</reference>
<comment type="subcellular location">
    <subcellularLocation>
        <location evidence="1">Cytoplasm</location>
    </subcellularLocation>
</comment>
<dbReference type="InterPro" id="IPR003877">
    <property type="entry name" value="SPRY_dom"/>
</dbReference>
<dbReference type="Pfam" id="PF00622">
    <property type="entry name" value="SPRY"/>
    <property type="match status" value="1"/>
</dbReference>
<evidence type="ECO:0000259" key="8">
    <source>
        <dbReference type="PROSITE" id="PS50837"/>
    </source>
</evidence>
<dbReference type="InterPro" id="IPR001611">
    <property type="entry name" value="Leu-rich_rpt"/>
</dbReference>
<keyword evidence="3" id="KW-0433">Leucine-rich repeat</keyword>
<dbReference type="Gene3D" id="3.40.50.300">
    <property type="entry name" value="P-loop containing nucleotide triphosphate hydrolases"/>
    <property type="match status" value="1"/>
</dbReference>
<dbReference type="InterPro" id="IPR027417">
    <property type="entry name" value="P-loop_NTPase"/>
</dbReference>
<keyword evidence="2" id="KW-0963">Cytoplasm</keyword>
<name>A0A8D3DE25_SCOMX</name>
<dbReference type="GO" id="GO:0005737">
    <property type="term" value="C:cytoplasm"/>
    <property type="evidence" value="ECO:0007669"/>
    <property type="project" value="UniProtKB-SubCell"/>
</dbReference>
<dbReference type="Gene3D" id="2.60.120.920">
    <property type="match status" value="1"/>
</dbReference>
<dbReference type="PRINTS" id="PR01407">
    <property type="entry name" value="BUTYPHLNCDUF"/>
</dbReference>